<dbReference type="EMBL" id="CH477635">
    <property type="protein sequence ID" value="EAT38012.1"/>
    <property type="molecule type" value="Genomic_DNA"/>
</dbReference>
<name>A0A1S4FPC8_AEDAE</name>
<evidence type="ECO:0000256" key="12">
    <source>
        <dbReference type="PIRNR" id="PIRNR038995"/>
    </source>
</evidence>
<keyword evidence="10 12" id="KW-0687">Ribonucleoprotein</keyword>
<reference evidence="14" key="1">
    <citation type="submission" date="2005-10" db="EMBL/GenBank/DDBJ databases">
        <authorList>
            <person name="Loftus B.J."/>
            <person name="Nene V.M."/>
            <person name="Hannick L.I."/>
            <person name="Bidwell S."/>
            <person name="Haas B."/>
            <person name="Amedeo P."/>
            <person name="Orvis J."/>
            <person name="Wortman J.R."/>
            <person name="White O.R."/>
            <person name="Salzberg S."/>
            <person name="Shumway M."/>
            <person name="Koo H."/>
            <person name="Zhao Y."/>
            <person name="Holmes M."/>
            <person name="Miller J."/>
            <person name="Schatz M."/>
            <person name="Pop M."/>
            <person name="Pai G."/>
            <person name="Utterback T."/>
            <person name="Rogers Y.-H."/>
            <person name="Kravitz S."/>
            <person name="Fraser C.M."/>
        </authorList>
    </citation>
    <scope>NUCLEOTIDE SEQUENCE</scope>
    <source>
        <strain evidence="14">Liverpool</strain>
    </source>
</reference>
<proteinExistence type="inferred from homology"/>
<dbReference type="GO" id="GO:0005829">
    <property type="term" value="C:cytosol"/>
    <property type="evidence" value="ECO:0007669"/>
    <property type="project" value="UniProtKB-ARBA"/>
</dbReference>
<feature type="compositionally biased region" description="Basic and acidic residues" evidence="13">
    <location>
        <begin position="1"/>
        <end position="22"/>
    </location>
</feature>
<comment type="function">
    <text evidence="12">Component of the signal recognition particle (SRP) complex, a ribonucleoprotein complex that mediates the cotranslational targeting of secretory and membrane proteins to the endoplasmic reticulum (ER). The SRP complex interacts with the signal sequence in nascent secretory and membrane proteins and directs them to the membrane of the ER.</text>
</comment>
<evidence type="ECO:0000256" key="10">
    <source>
        <dbReference type="ARBA" id="ARBA00023274"/>
    </source>
</evidence>
<keyword evidence="8 12" id="KW-0733">Signal recognition particle</keyword>
<dbReference type="GO" id="GO:0005730">
    <property type="term" value="C:nucleolus"/>
    <property type="evidence" value="ECO:0007669"/>
    <property type="project" value="UniProtKB-SubCell"/>
</dbReference>
<dbReference type="FunFam" id="1.10.3450.40:FF:000001">
    <property type="entry name" value="Signal recognition particle subunit SRP68"/>
    <property type="match status" value="1"/>
</dbReference>
<dbReference type="CTD" id="6730"/>
<dbReference type="Proteomes" id="UP000682892">
    <property type="component" value="Chromosome 3"/>
</dbReference>
<keyword evidence="5 12" id="KW-0963">Cytoplasm</keyword>
<comment type="subcellular location">
    <subcellularLocation>
        <location evidence="2 12">Cytoplasm</location>
    </subcellularLocation>
    <subcellularLocation>
        <location evidence="1">Endoplasmic reticulum</location>
    </subcellularLocation>
    <subcellularLocation>
        <location evidence="3">Nucleus</location>
        <location evidence="3">Nucleolus</location>
    </subcellularLocation>
</comment>
<evidence type="ECO:0000256" key="9">
    <source>
        <dbReference type="ARBA" id="ARBA00023242"/>
    </source>
</evidence>
<evidence type="ECO:0000256" key="2">
    <source>
        <dbReference type="ARBA" id="ARBA00004496"/>
    </source>
</evidence>
<dbReference type="GO" id="GO:0005786">
    <property type="term" value="C:signal recognition particle, endoplasmic reticulum targeting"/>
    <property type="evidence" value="ECO:0007669"/>
    <property type="project" value="UniProtKB-KW"/>
</dbReference>
<dbReference type="InterPro" id="IPR026258">
    <property type="entry name" value="SRP68"/>
</dbReference>
<dbReference type="KEGG" id="aag:5572847"/>
<evidence type="ECO:0000256" key="7">
    <source>
        <dbReference type="ARBA" id="ARBA00022884"/>
    </source>
</evidence>
<dbReference type="OrthoDB" id="10255118at2759"/>
<accession>A0A1S4FPC8</accession>
<feature type="region of interest" description="Disordered" evidence="13">
    <location>
        <begin position="1"/>
        <end position="29"/>
    </location>
</feature>
<comment type="similarity">
    <text evidence="4 12">Belongs to the SRP68 family.</text>
</comment>
<dbReference type="GO" id="GO:0005047">
    <property type="term" value="F:signal recognition particle binding"/>
    <property type="evidence" value="ECO:0007669"/>
    <property type="project" value="InterPro"/>
</dbReference>
<protein>
    <recommendedName>
        <fullName evidence="11 12">Signal recognition particle subunit SRP68</fullName>
        <shortName evidence="12">SRP68</shortName>
    </recommendedName>
</protein>
<dbReference type="PIRSF" id="PIRSF038995">
    <property type="entry name" value="SRP68"/>
    <property type="match status" value="1"/>
</dbReference>
<evidence type="ECO:0000256" key="6">
    <source>
        <dbReference type="ARBA" id="ARBA00022824"/>
    </source>
</evidence>
<evidence type="ECO:0000313" key="15">
    <source>
        <dbReference type="Proteomes" id="UP000682892"/>
    </source>
</evidence>
<keyword evidence="6" id="KW-0256">Endoplasmic reticulum</keyword>
<dbReference type="AlphaFoldDB" id="A0A1S4FPC8"/>
<organism evidence="14 15">
    <name type="scientific">Aedes aegypti</name>
    <name type="common">Yellowfever mosquito</name>
    <name type="synonym">Culex aegypti</name>
    <dbReference type="NCBI Taxonomy" id="7159"/>
    <lineage>
        <taxon>Eukaryota</taxon>
        <taxon>Metazoa</taxon>
        <taxon>Ecdysozoa</taxon>
        <taxon>Arthropoda</taxon>
        <taxon>Hexapoda</taxon>
        <taxon>Insecta</taxon>
        <taxon>Pterygota</taxon>
        <taxon>Neoptera</taxon>
        <taxon>Endopterygota</taxon>
        <taxon>Diptera</taxon>
        <taxon>Nematocera</taxon>
        <taxon>Culicoidea</taxon>
        <taxon>Culicidae</taxon>
        <taxon>Culicinae</taxon>
        <taxon>Aedini</taxon>
        <taxon>Aedes</taxon>
        <taxon>Stegomyia</taxon>
    </lineage>
</organism>
<dbReference type="CDD" id="cd15481">
    <property type="entry name" value="SRP68-RBD"/>
    <property type="match status" value="1"/>
</dbReference>
<dbReference type="GO" id="GO:0006614">
    <property type="term" value="P:SRP-dependent cotranslational protein targeting to membrane"/>
    <property type="evidence" value="ECO:0007669"/>
    <property type="project" value="InterPro"/>
</dbReference>
<dbReference type="HOGENOM" id="CLU_018649_0_1_1"/>
<dbReference type="Gene3D" id="1.10.3450.40">
    <property type="entry name" value="Signal recognition particle, SRP68 subunit, RNA-binding domain"/>
    <property type="match status" value="1"/>
</dbReference>
<dbReference type="Pfam" id="PF16969">
    <property type="entry name" value="SRP68"/>
    <property type="match status" value="1"/>
</dbReference>
<evidence type="ECO:0000256" key="4">
    <source>
        <dbReference type="ARBA" id="ARBA00009352"/>
    </source>
</evidence>
<evidence type="ECO:0000256" key="3">
    <source>
        <dbReference type="ARBA" id="ARBA00004604"/>
    </source>
</evidence>
<reference evidence="14" key="2">
    <citation type="journal article" date="2007" name="Science">
        <title>Genome sequence of Aedes aegypti, a major arbovirus vector.</title>
        <authorList>
            <person name="Nene V."/>
            <person name="Wortman J.R."/>
            <person name="Lawson D."/>
            <person name="Haas B."/>
            <person name="Kodira C."/>
            <person name="Tu Z.J."/>
            <person name="Loftus B."/>
            <person name="Xi Z."/>
            <person name="Megy K."/>
            <person name="Grabherr M."/>
            <person name="Ren Q."/>
            <person name="Zdobnov E.M."/>
            <person name="Lobo N.F."/>
            <person name="Campbell K.S."/>
            <person name="Brown S.E."/>
            <person name="Bonaldo M.F."/>
            <person name="Zhu J."/>
            <person name="Sinkins S.P."/>
            <person name="Hogenkamp D.G."/>
            <person name="Amedeo P."/>
            <person name="Arensburger P."/>
            <person name="Atkinson P.W."/>
            <person name="Bidwell S."/>
            <person name="Biedler J."/>
            <person name="Birney E."/>
            <person name="Bruggner R.V."/>
            <person name="Costas J."/>
            <person name="Coy M.R."/>
            <person name="Crabtree J."/>
            <person name="Crawford M."/>
            <person name="Debruyn B."/>
            <person name="Decaprio D."/>
            <person name="Eiglmeier K."/>
            <person name="Eisenstadt E."/>
            <person name="El-Dorry H."/>
            <person name="Gelbart W.M."/>
            <person name="Gomes S.L."/>
            <person name="Hammond M."/>
            <person name="Hannick L.I."/>
            <person name="Hogan J.R."/>
            <person name="Holmes M.H."/>
            <person name="Jaffe D."/>
            <person name="Johnston J.S."/>
            <person name="Kennedy R.C."/>
            <person name="Koo H."/>
            <person name="Kravitz S."/>
            <person name="Kriventseva E.V."/>
            <person name="Kulp D."/>
            <person name="Labutti K."/>
            <person name="Lee E."/>
            <person name="Li S."/>
            <person name="Lovin D.D."/>
            <person name="Mao C."/>
            <person name="Mauceli E."/>
            <person name="Menck C.F."/>
            <person name="Miller J.R."/>
            <person name="Montgomery P."/>
            <person name="Mori A."/>
            <person name="Nascimento A.L."/>
            <person name="Naveira H.F."/>
            <person name="Nusbaum C."/>
            <person name="O'leary S."/>
            <person name="Orvis J."/>
            <person name="Pertea M."/>
            <person name="Quesneville H."/>
            <person name="Reidenbach K.R."/>
            <person name="Rogers Y.H."/>
            <person name="Roth C.W."/>
            <person name="Schneider J.R."/>
            <person name="Schatz M."/>
            <person name="Shumway M."/>
            <person name="Stanke M."/>
            <person name="Stinson E.O."/>
            <person name="Tubio J.M."/>
            <person name="Vanzee J.P."/>
            <person name="Verjovski-Almeida S."/>
            <person name="Werner D."/>
            <person name="White O."/>
            <person name="Wyder S."/>
            <person name="Zeng Q."/>
            <person name="Zhao Q."/>
            <person name="Zhao Y."/>
            <person name="Hill C.A."/>
            <person name="Raikhel A.S."/>
            <person name="Soares M.B."/>
            <person name="Knudson D.L."/>
            <person name="Lee N.H."/>
            <person name="Galagan J."/>
            <person name="Salzberg S.L."/>
            <person name="Paulsen I.T."/>
            <person name="Dimopoulos G."/>
            <person name="Collins F.H."/>
            <person name="Birren B."/>
            <person name="Fraser-Liggett C.M."/>
            <person name="Severson D.W."/>
        </authorList>
    </citation>
    <scope>NUCLEOTIDE SEQUENCE [LARGE SCALE GENOMIC DNA]</scope>
    <source>
        <strain evidence="14">Liverpool</strain>
    </source>
</reference>
<dbReference type="InterPro" id="IPR038253">
    <property type="entry name" value="SRP68_N_sf"/>
</dbReference>
<evidence type="ECO:0000256" key="11">
    <source>
        <dbReference type="ARBA" id="ARBA00029498"/>
    </source>
</evidence>
<gene>
    <name evidence="14" type="ORF">AaeL_AAEL010060</name>
</gene>
<evidence type="ECO:0000313" key="14">
    <source>
        <dbReference type="EMBL" id="EAT38012.1"/>
    </source>
</evidence>
<keyword evidence="7 12" id="KW-0694">RNA-binding</keyword>
<evidence type="ECO:0000256" key="8">
    <source>
        <dbReference type="ARBA" id="ARBA00023135"/>
    </source>
</evidence>
<dbReference type="OMA" id="DERFIHI"/>
<reference evidence="14" key="3">
    <citation type="submission" date="2012-09" db="EMBL/GenBank/DDBJ databases">
        <authorList>
            <consortium name="VectorBase"/>
        </authorList>
    </citation>
    <scope>NUCLEOTIDE SEQUENCE</scope>
    <source>
        <strain evidence="14">Liverpool</strain>
    </source>
</reference>
<dbReference type="GO" id="GO:0030942">
    <property type="term" value="F:endoplasmic reticulum signal peptide binding"/>
    <property type="evidence" value="ECO:0007669"/>
    <property type="project" value="InterPro"/>
</dbReference>
<evidence type="ECO:0000256" key="13">
    <source>
        <dbReference type="SAM" id="MobiDB-lite"/>
    </source>
</evidence>
<dbReference type="InterPro" id="IPR034652">
    <property type="entry name" value="SRP68-RBD"/>
</dbReference>
<evidence type="ECO:0000256" key="1">
    <source>
        <dbReference type="ARBA" id="ARBA00004240"/>
    </source>
</evidence>
<dbReference type="PANTHER" id="PTHR12860">
    <property type="entry name" value="SIGNAL RECOGNITION PARTICLE 68 KDA PROTEIN"/>
    <property type="match status" value="1"/>
</dbReference>
<sequence>MVESKSEKPEANKENADPSKEMEIDEEEEAPSKVFTIEILRVIKDLQQQHGLRHGDFQRYRGYCSRRVKRLRKTLNLPQGDKRHYKKRDVTLANLEKENSDERFIHIPLMLAERAWAYAMQLRQESNTEPRKRFHLVGKLRKATVYALQLQELCNSEYCDARTKLEAEAYSAWIHGSLHFELSLWKSAAENLKKAQVIYENLAQALPEEEQVVYKAKVDELTPSLRYCAYNVGENASMNDLLEMRGQGMLDNLSTLVAQTRTESMEAFQTTEWRGRKVTVRPEKVRLFLLSIQDLEKSIEKAKDYPAKIELLENVLLDCKDAISAIKDEIKQDPKLRSSGESGTMTATQYLLTYLSYTRLKLTLERNLFMVAQGKLSLDDPNAPEKVQIEGKKTKPQDLSRLYEIILQNVTEMQQLTGMETDAAFQSEVETMALTFKSFRCYYIAITLVALKRWREAVAMYERSTKYATEAIASKAISKDFDLRNDLKQLIQTIEGCKFSAHANSVLEEDTTEESVLYGKATKTSKPLFERLSTYKEDASLNSRNPNVFKLTPEMQPIPAKPLFFDLALNFVEFPSLEDKVEQKGGAKQAAGMSGFVKGLFGWGGSAGK</sequence>
<dbReference type="GO" id="GO:0005783">
    <property type="term" value="C:endoplasmic reticulum"/>
    <property type="evidence" value="ECO:0007669"/>
    <property type="project" value="UniProtKB-SubCell"/>
</dbReference>
<evidence type="ECO:0000256" key="5">
    <source>
        <dbReference type="ARBA" id="ARBA00022490"/>
    </source>
</evidence>
<keyword evidence="9" id="KW-0539">Nucleus</keyword>
<dbReference type="GO" id="GO:0008312">
    <property type="term" value="F:7S RNA binding"/>
    <property type="evidence" value="ECO:0007669"/>
    <property type="project" value="InterPro"/>
</dbReference>
<dbReference type="PANTHER" id="PTHR12860:SF0">
    <property type="entry name" value="SIGNAL RECOGNITION PARTICLE SUBUNIT SRP68"/>
    <property type="match status" value="1"/>
</dbReference>